<evidence type="ECO:0000259" key="7">
    <source>
        <dbReference type="Pfam" id="PF21981"/>
    </source>
</evidence>
<organism evidence="8 9">
    <name type="scientific">Candidatus Daviesbacteria bacterium RIFCSPLOWO2_01_FULL_39_12</name>
    <dbReference type="NCBI Taxonomy" id="1797785"/>
    <lineage>
        <taxon>Bacteria</taxon>
        <taxon>Candidatus Daviesiibacteriota</taxon>
    </lineage>
</organism>
<evidence type="ECO:0000256" key="3">
    <source>
        <dbReference type="ARBA" id="ARBA00018111"/>
    </source>
</evidence>
<feature type="domain" description="RecX second three-helical" evidence="6">
    <location>
        <begin position="118"/>
        <end position="156"/>
    </location>
</feature>
<dbReference type="InterPro" id="IPR036388">
    <property type="entry name" value="WH-like_DNA-bd_sf"/>
</dbReference>
<evidence type="ECO:0000256" key="4">
    <source>
        <dbReference type="ARBA" id="ARBA00022490"/>
    </source>
</evidence>
<name>A0A1F5KLC8_9BACT</name>
<dbReference type="InterPro" id="IPR053924">
    <property type="entry name" value="RecX_HTH_2nd"/>
</dbReference>
<sequence>MPKITSVEPQQKNPKRFNIFLDGEFVFGADEDLVVNNRLVVGKELSASDVEQLIKETEVGKLMERMYHLFSIRARSEKEVRNYFRIKNQESRIKEKEQVSDLVIDQLVENLKRKGMINDLEFTKAWVESRSRKKGLRVIKQELFQKGIDREIIEEVISGQRAHTESGEGYSEQQTAEKLLEKKMRVWKNLKNLEFKKKAYEYLMRRGFEYEVVKEVIENLIKKM</sequence>
<dbReference type="PANTHER" id="PTHR33602:SF1">
    <property type="entry name" value="REGULATORY PROTEIN RECX FAMILY PROTEIN"/>
    <property type="match status" value="1"/>
</dbReference>
<dbReference type="EMBL" id="MFDM01000033">
    <property type="protein sequence ID" value="OGE41674.1"/>
    <property type="molecule type" value="Genomic_DNA"/>
</dbReference>
<evidence type="ECO:0000313" key="9">
    <source>
        <dbReference type="Proteomes" id="UP000178565"/>
    </source>
</evidence>
<dbReference type="STRING" id="1797785.A3B45_04800"/>
<comment type="caution">
    <text evidence="8">The sequence shown here is derived from an EMBL/GenBank/DDBJ whole genome shotgun (WGS) entry which is preliminary data.</text>
</comment>
<dbReference type="GO" id="GO:0006282">
    <property type="term" value="P:regulation of DNA repair"/>
    <property type="evidence" value="ECO:0007669"/>
    <property type="project" value="UniProtKB-UniRule"/>
</dbReference>
<comment type="function">
    <text evidence="5">Modulates RecA activity.</text>
</comment>
<dbReference type="HAMAP" id="MF_01114">
    <property type="entry name" value="RecX"/>
    <property type="match status" value="1"/>
</dbReference>
<dbReference type="InterPro" id="IPR053925">
    <property type="entry name" value="RecX_HTH_3rd"/>
</dbReference>
<dbReference type="Pfam" id="PF21981">
    <property type="entry name" value="RecX_HTH3"/>
    <property type="match status" value="1"/>
</dbReference>
<keyword evidence="4 5" id="KW-0963">Cytoplasm</keyword>
<accession>A0A1F5KLC8</accession>
<dbReference type="Proteomes" id="UP000178565">
    <property type="component" value="Unassembled WGS sequence"/>
</dbReference>
<dbReference type="AlphaFoldDB" id="A0A1F5KLC8"/>
<evidence type="ECO:0000256" key="5">
    <source>
        <dbReference type="HAMAP-Rule" id="MF_01114"/>
    </source>
</evidence>
<evidence type="ECO:0000256" key="2">
    <source>
        <dbReference type="ARBA" id="ARBA00009695"/>
    </source>
</evidence>
<gene>
    <name evidence="5" type="primary">recX</name>
    <name evidence="8" type="ORF">A3B45_04800</name>
</gene>
<dbReference type="Gene3D" id="1.10.10.10">
    <property type="entry name" value="Winged helix-like DNA-binding domain superfamily/Winged helix DNA-binding domain"/>
    <property type="match status" value="3"/>
</dbReference>
<protein>
    <recommendedName>
        <fullName evidence="3 5">Regulatory protein RecX</fullName>
    </recommendedName>
</protein>
<dbReference type="Pfam" id="PF02631">
    <property type="entry name" value="RecX_HTH2"/>
    <property type="match status" value="1"/>
</dbReference>
<feature type="domain" description="RecX third three-helical" evidence="7">
    <location>
        <begin position="172"/>
        <end position="217"/>
    </location>
</feature>
<dbReference type="InterPro" id="IPR003783">
    <property type="entry name" value="Regulatory_RecX"/>
</dbReference>
<evidence type="ECO:0000313" key="8">
    <source>
        <dbReference type="EMBL" id="OGE41674.1"/>
    </source>
</evidence>
<reference evidence="8 9" key="1">
    <citation type="journal article" date="2016" name="Nat. Commun.">
        <title>Thousands of microbial genomes shed light on interconnected biogeochemical processes in an aquifer system.</title>
        <authorList>
            <person name="Anantharaman K."/>
            <person name="Brown C.T."/>
            <person name="Hug L.A."/>
            <person name="Sharon I."/>
            <person name="Castelle C.J."/>
            <person name="Probst A.J."/>
            <person name="Thomas B.C."/>
            <person name="Singh A."/>
            <person name="Wilkins M.J."/>
            <person name="Karaoz U."/>
            <person name="Brodie E.L."/>
            <person name="Williams K.H."/>
            <person name="Hubbard S.S."/>
            <person name="Banfield J.F."/>
        </authorList>
    </citation>
    <scope>NUCLEOTIDE SEQUENCE [LARGE SCALE GENOMIC DNA]</scope>
</reference>
<evidence type="ECO:0000256" key="1">
    <source>
        <dbReference type="ARBA" id="ARBA00004496"/>
    </source>
</evidence>
<comment type="similarity">
    <text evidence="2 5">Belongs to the RecX family.</text>
</comment>
<evidence type="ECO:0000259" key="6">
    <source>
        <dbReference type="Pfam" id="PF02631"/>
    </source>
</evidence>
<dbReference type="GO" id="GO:0005737">
    <property type="term" value="C:cytoplasm"/>
    <property type="evidence" value="ECO:0007669"/>
    <property type="project" value="UniProtKB-SubCell"/>
</dbReference>
<comment type="subcellular location">
    <subcellularLocation>
        <location evidence="1 5">Cytoplasm</location>
    </subcellularLocation>
</comment>
<dbReference type="PANTHER" id="PTHR33602">
    <property type="entry name" value="REGULATORY PROTEIN RECX FAMILY PROTEIN"/>
    <property type="match status" value="1"/>
</dbReference>
<proteinExistence type="inferred from homology"/>